<organism evidence="1 2">
    <name type="scientific">Trichothecium roseum</name>
    <dbReference type="NCBI Taxonomy" id="47278"/>
    <lineage>
        <taxon>Eukaryota</taxon>
        <taxon>Fungi</taxon>
        <taxon>Dikarya</taxon>
        <taxon>Ascomycota</taxon>
        <taxon>Pezizomycotina</taxon>
        <taxon>Sordariomycetes</taxon>
        <taxon>Hypocreomycetidae</taxon>
        <taxon>Hypocreales</taxon>
        <taxon>Hypocreales incertae sedis</taxon>
        <taxon>Trichothecium</taxon>
    </lineage>
</organism>
<protein>
    <submittedName>
        <fullName evidence="1">Uncharacterized protein</fullName>
    </submittedName>
</protein>
<evidence type="ECO:0000313" key="2">
    <source>
        <dbReference type="Proteomes" id="UP001163324"/>
    </source>
</evidence>
<sequence length="177" mass="19962">MIYVAEYKAPHKLTVQHLRAGLRPMNIYEEVVNRKTIPANGSESRFQYHAERLTASALTQTYHYMIEGGLDYELLTTGEATVFLMVDWAEPNVLYYHLAEPRPEVEAHPEHVQPSSAVGQLLAFSLLALGRIGERVEHGQEERHQVAGNLKTWAEDFEATLLSIPEGGRFYPCVVGL</sequence>
<reference evidence="1" key="1">
    <citation type="submission" date="2022-10" db="EMBL/GenBank/DDBJ databases">
        <title>Complete Genome of Trichothecium roseum strain YXFP-22015, a Plant Pathogen Isolated from Citrus.</title>
        <authorList>
            <person name="Wang Y."/>
            <person name="Zhu L."/>
        </authorList>
    </citation>
    <scope>NUCLEOTIDE SEQUENCE</scope>
    <source>
        <strain evidence="1">YXFP-22015</strain>
    </source>
</reference>
<keyword evidence="2" id="KW-1185">Reference proteome</keyword>
<gene>
    <name evidence="1" type="ORF">N3K66_009088</name>
</gene>
<dbReference type="EMBL" id="CM047950">
    <property type="protein sequence ID" value="KAI9896019.1"/>
    <property type="molecule type" value="Genomic_DNA"/>
</dbReference>
<accession>A0ACC0UR71</accession>
<proteinExistence type="predicted"/>
<comment type="caution">
    <text evidence="1">The sequence shown here is derived from an EMBL/GenBank/DDBJ whole genome shotgun (WGS) entry which is preliminary data.</text>
</comment>
<name>A0ACC0UR71_9HYPO</name>
<dbReference type="Proteomes" id="UP001163324">
    <property type="component" value="Chromosome 11"/>
</dbReference>
<evidence type="ECO:0000313" key="1">
    <source>
        <dbReference type="EMBL" id="KAI9896019.1"/>
    </source>
</evidence>